<proteinExistence type="predicted"/>
<dbReference type="SUPFAM" id="SSF52540">
    <property type="entry name" value="P-loop containing nucleoside triphosphate hydrolases"/>
    <property type="match status" value="1"/>
</dbReference>
<dbReference type="Proteomes" id="UP000419743">
    <property type="component" value="Unassembled WGS sequence"/>
</dbReference>
<gene>
    <name evidence="1" type="ORF">HALOF300_00751</name>
</gene>
<dbReference type="EMBL" id="CACRYJ010000013">
    <property type="protein sequence ID" value="VZO35553.1"/>
    <property type="molecule type" value="Genomic_DNA"/>
</dbReference>
<dbReference type="InterPro" id="IPR027417">
    <property type="entry name" value="P-loop_NTPase"/>
</dbReference>
<accession>A0A7M4DF60</accession>
<organism evidence="1 2">
    <name type="scientific">Occultella aeris</name>
    <dbReference type="NCBI Taxonomy" id="2761496"/>
    <lineage>
        <taxon>Bacteria</taxon>
        <taxon>Bacillati</taxon>
        <taxon>Actinomycetota</taxon>
        <taxon>Actinomycetes</taxon>
        <taxon>Micrococcales</taxon>
        <taxon>Ruaniaceae</taxon>
        <taxon>Occultella</taxon>
    </lineage>
</organism>
<comment type="caution">
    <text evidence="1">The sequence shown here is derived from an EMBL/GenBank/DDBJ whole genome shotgun (WGS) entry which is preliminary data.</text>
</comment>
<evidence type="ECO:0000313" key="1">
    <source>
        <dbReference type="EMBL" id="VZO35553.1"/>
    </source>
</evidence>
<dbReference type="RefSeq" id="WP_156739415.1">
    <property type="nucleotide sequence ID" value="NZ_CACRYJ010000013.1"/>
</dbReference>
<dbReference type="AlphaFoldDB" id="A0A7M4DF60"/>
<keyword evidence="2" id="KW-1185">Reference proteome</keyword>
<protein>
    <submittedName>
        <fullName evidence="1">Uncharacterized protein</fullName>
    </submittedName>
</protein>
<name>A0A7M4DF60_9MICO</name>
<sequence length="52" mass="5273">MVNSTGAAVVVRGLRVIRGAVTALDGVDLDVAEGLITGLLALGSATLRRRTP</sequence>
<evidence type="ECO:0000313" key="2">
    <source>
        <dbReference type="Proteomes" id="UP000419743"/>
    </source>
</evidence>
<reference evidence="1 2" key="1">
    <citation type="submission" date="2019-11" db="EMBL/GenBank/DDBJ databases">
        <authorList>
            <person name="Criscuolo A."/>
        </authorList>
    </citation>
    <scope>NUCLEOTIDE SEQUENCE [LARGE SCALE GENOMIC DNA]</scope>
    <source>
        <strain evidence="1">CIP111667</strain>
    </source>
</reference>